<sequence length="307" mass="36852">MTIDISDLCNLKTMSYLPYQLRGLGLRILRKLNKNQDNRWKQFLISAIVSVNEIINMDKTCVTEANKEWSKYPWNSKQKTISAILLKRVIFLLNRSRERTHGEARLFDAEGKIRRQISDRSSLEYIDMEFNTYLQQMKDRFIETFGGDEKYIIILFSHYIPCTEPGHMCSRLLGEFSTQFNEQLIVAYMDVFKNTSCKDSLKFIKDNNNNCCFSLRDFTKDQRDTFKIEYEYVDIQINTATSIQKLSYEEDDYISRRMKRRRKYKTRYKKIKSGPRERKKEFVRDSFKLNFTMFNYDEKIYDDSFCV</sequence>
<dbReference type="OrthoDB" id="6161736at2759"/>
<proteinExistence type="predicted"/>
<name>A0A6J8C441_MYTCO</name>
<organism evidence="1 2">
    <name type="scientific">Mytilus coruscus</name>
    <name type="common">Sea mussel</name>
    <dbReference type="NCBI Taxonomy" id="42192"/>
    <lineage>
        <taxon>Eukaryota</taxon>
        <taxon>Metazoa</taxon>
        <taxon>Spiralia</taxon>
        <taxon>Lophotrochozoa</taxon>
        <taxon>Mollusca</taxon>
        <taxon>Bivalvia</taxon>
        <taxon>Autobranchia</taxon>
        <taxon>Pteriomorphia</taxon>
        <taxon>Mytilida</taxon>
        <taxon>Mytiloidea</taxon>
        <taxon>Mytilidae</taxon>
        <taxon>Mytilinae</taxon>
        <taxon>Mytilus</taxon>
    </lineage>
</organism>
<reference evidence="1 2" key="1">
    <citation type="submission" date="2020-06" db="EMBL/GenBank/DDBJ databases">
        <authorList>
            <person name="Li R."/>
            <person name="Bekaert M."/>
        </authorList>
    </citation>
    <scope>NUCLEOTIDE SEQUENCE [LARGE SCALE GENOMIC DNA]</scope>
    <source>
        <strain evidence="2">wild</strain>
    </source>
</reference>
<keyword evidence="2" id="KW-1185">Reference proteome</keyword>
<protein>
    <submittedName>
        <fullName evidence="1">Uncharacterized protein</fullName>
    </submittedName>
</protein>
<dbReference type="Proteomes" id="UP000507470">
    <property type="component" value="Unassembled WGS sequence"/>
</dbReference>
<evidence type="ECO:0000313" key="1">
    <source>
        <dbReference type="EMBL" id="CAC5390286.1"/>
    </source>
</evidence>
<accession>A0A6J8C441</accession>
<dbReference type="AlphaFoldDB" id="A0A6J8C441"/>
<dbReference type="EMBL" id="CACVKT020004496">
    <property type="protein sequence ID" value="CAC5390286.1"/>
    <property type="molecule type" value="Genomic_DNA"/>
</dbReference>
<gene>
    <name evidence="1" type="ORF">MCOR_25396</name>
</gene>
<evidence type="ECO:0000313" key="2">
    <source>
        <dbReference type="Proteomes" id="UP000507470"/>
    </source>
</evidence>